<geneLocation type="plasmid" evidence="1 2">
    <name>pBB1</name>
</geneLocation>
<proteinExistence type="predicted"/>
<evidence type="ECO:0000313" key="1">
    <source>
        <dbReference type="EMBL" id="AEI81443.1"/>
    </source>
</evidence>
<dbReference type="AlphaFoldDB" id="F8GV16"/>
<name>F8GV16_CUPNN</name>
<protein>
    <recommendedName>
        <fullName evidence="3">LysR family transcriptional regulator</fullName>
    </recommendedName>
</protein>
<gene>
    <name evidence="1" type="ordered locus">CNE_BB1p00080</name>
</gene>
<evidence type="ECO:0000313" key="2">
    <source>
        <dbReference type="Proteomes" id="UP000006798"/>
    </source>
</evidence>
<accession>F8GV16</accession>
<dbReference type="EMBL" id="CP002879">
    <property type="protein sequence ID" value="AEI81443.1"/>
    <property type="molecule type" value="Genomic_DNA"/>
</dbReference>
<reference evidence="1 2" key="1">
    <citation type="journal article" date="2011" name="J. Bacteriol.">
        <title>Complete genome sequence of the type strain Cupriavidus necator N-1.</title>
        <authorList>
            <person name="Poehlein A."/>
            <person name="Kusian B."/>
            <person name="Friedrich B."/>
            <person name="Daniel R."/>
            <person name="Bowien B."/>
        </authorList>
    </citation>
    <scope>NUCLEOTIDE SEQUENCE [LARGE SCALE GENOMIC DNA]</scope>
    <source>
        <strain evidence="2">ATCC 43291 / DSM 13513 / CCUG 52238 / LMG 8453 / N-1</strain>
        <plasmid evidence="1 2">pBB1</plasmid>
    </source>
</reference>
<dbReference type="Proteomes" id="UP000006798">
    <property type="component" value="Plasmid pBB1"/>
</dbReference>
<organism evidence="1 2">
    <name type="scientific">Cupriavidus necator (strain ATCC 43291 / DSM 13513 / CCUG 52238 / LMG 8453 / N-1)</name>
    <name type="common">Ralstonia eutropha</name>
    <dbReference type="NCBI Taxonomy" id="1042878"/>
    <lineage>
        <taxon>Bacteria</taxon>
        <taxon>Pseudomonadati</taxon>
        <taxon>Pseudomonadota</taxon>
        <taxon>Betaproteobacteria</taxon>
        <taxon>Burkholderiales</taxon>
        <taxon>Burkholderiaceae</taxon>
        <taxon>Cupriavidus</taxon>
    </lineage>
</organism>
<dbReference type="Gene3D" id="3.40.190.10">
    <property type="entry name" value="Periplasmic binding protein-like II"/>
    <property type="match status" value="1"/>
</dbReference>
<dbReference type="HOGENOM" id="CLU_2698432_0_0_4"/>
<dbReference type="KEGG" id="cnc:CNE_BB1p00080"/>
<evidence type="ECO:0008006" key="3">
    <source>
        <dbReference type="Google" id="ProtNLM"/>
    </source>
</evidence>
<sequence>MACASPAYLAKHGTPVAPPDLSTHDLLGFDECLGCLFPAHLTAGSWKFRDQSGVYDLPIKPRIRSNNNFGSTC</sequence>
<keyword evidence="1" id="KW-0614">Plasmid</keyword>